<dbReference type="AlphaFoldDB" id="A0AAD7NCF2"/>
<dbReference type="Proteomes" id="UP001215598">
    <property type="component" value="Unassembled WGS sequence"/>
</dbReference>
<sequence length="252" mass="27850">MQPSHSRATHPDCAFFATEKLVSASRLIGSYVHKRHYQIALIPSKTEGNSFVYKNRVHNNDRATTAANPQHVFVFGEVACVEDSQGPPARAQGHSSGTTRTYLKALSNATEMDVDSFERDLRALWDVVESECDQVQISLEISNAALRNSQRTAVCEVWCRSAEDSMDPIKSGYISVNSNCFTEEIDGPMTTGSIALIDVMMHRKDRYVDGVLTKAYNLVAHKIQVLTPDGAEKAGFLHATAEMSDKMDFSSI</sequence>
<reference evidence="1" key="1">
    <citation type="submission" date="2023-03" db="EMBL/GenBank/DDBJ databases">
        <title>Massive genome expansion in bonnet fungi (Mycena s.s.) driven by repeated elements and novel gene families across ecological guilds.</title>
        <authorList>
            <consortium name="Lawrence Berkeley National Laboratory"/>
            <person name="Harder C.B."/>
            <person name="Miyauchi S."/>
            <person name="Viragh M."/>
            <person name="Kuo A."/>
            <person name="Thoen E."/>
            <person name="Andreopoulos B."/>
            <person name="Lu D."/>
            <person name="Skrede I."/>
            <person name="Drula E."/>
            <person name="Henrissat B."/>
            <person name="Morin E."/>
            <person name="Kohler A."/>
            <person name="Barry K."/>
            <person name="LaButti K."/>
            <person name="Morin E."/>
            <person name="Salamov A."/>
            <person name="Lipzen A."/>
            <person name="Mereny Z."/>
            <person name="Hegedus B."/>
            <person name="Baldrian P."/>
            <person name="Stursova M."/>
            <person name="Weitz H."/>
            <person name="Taylor A."/>
            <person name="Grigoriev I.V."/>
            <person name="Nagy L.G."/>
            <person name="Martin F."/>
            <person name="Kauserud H."/>
        </authorList>
    </citation>
    <scope>NUCLEOTIDE SEQUENCE</scope>
    <source>
        <strain evidence="1">CBHHK182m</strain>
    </source>
</reference>
<gene>
    <name evidence="1" type="ORF">B0H16DRAFT_1458916</name>
</gene>
<name>A0AAD7NCF2_9AGAR</name>
<accession>A0AAD7NCF2</accession>
<keyword evidence="2" id="KW-1185">Reference proteome</keyword>
<evidence type="ECO:0000313" key="1">
    <source>
        <dbReference type="EMBL" id="KAJ7754890.1"/>
    </source>
</evidence>
<comment type="caution">
    <text evidence="1">The sequence shown here is derived from an EMBL/GenBank/DDBJ whole genome shotgun (WGS) entry which is preliminary data.</text>
</comment>
<organism evidence="1 2">
    <name type="scientific">Mycena metata</name>
    <dbReference type="NCBI Taxonomy" id="1033252"/>
    <lineage>
        <taxon>Eukaryota</taxon>
        <taxon>Fungi</taxon>
        <taxon>Dikarya</taxon>
        <taxon>Basidiomycota</taxon>
        <taxon>Agaricomycotina</taxon>
        <taxon>Agaricomycetes</taxon>
        <taxon>Agaricomycetidae</taxon>
        <taxon>Agaricales</taxon>
        <taxon>Marasmiineae</taxon>
        <taxon>Mycenaceae</taxon>
        <taxon>Mycena</taxon>
    </lineage>
</organism>
<protein>
    <submittedName>
        <fullName evidence="1">Uncharacterized protein</fullName>
    </submittedName>
</protein>
<dbReference type="EMBL" id="JARKIB010000051">
    <property type="protein sequence ID" value="KAJ7754890.1"/>
    <property type="molecule type" value="Genomic_DNA"/>
</dbReference>
<proteinExistence type="predicted"/>
<evidence type="ECO:0000313" key="2">
    <source>
        <dbReference type="Proteomes" id="UP001215598"/>
    </source>
</evidence>